<protein>
    <submittedName>
        <fullName evidence="2">Uncharacterized protein</fullName>
    </submittedName>
</protein>
<dbReference type="EMBL" id="AMZH03021909">
    <property type="protein sequence ID" value="RRT37761.1"/>
    <property type="molecule type" value="Genomic_DNA"/>
</dbReference>
<comment type="caution">
    <text evidence="2">The sequence shown here is derived from an EMBL/GenBank/DDBJ whole genome shotgun (WGS) entry which is preliminary data.</text>
</comment>
<feature type="transmembrane region" description="Helical" evidence="1">
    <location>
        <begin position="58"/>
        <end position="78"/>
    </location>
</feature>
<sequence length="157" mass="17612">MDGVGQDACSLYTSVFRESVVNSEPDTDRVDKIADGQLNRTREMEQGGGIGLLLLTPLQYLMFSSVISRFSVLIGVLCRMMKTQDRIFAAMESPAIACLHDLFRRTMPDYECGKSTRRTLPSVQPDAWTTRHAPLQSHFTPCSSRGNLFRVHAKEEP</sequence>
<evidence type="ECO:0000256" key="1">
    <source>
        <dbReference type="SAM" id="Phobius"/>
    </source>
</evidence>
<accession>A0A426XE56</accession>
<keyword evidence="1" id="KW-0472">Membrane</keyword>
<dbReference type="AlphaFoldDB" id="A0A426XE56"/>
<proteinExistence type="predicted"/>
<gene>
    <name evidence="2" type="ORF">B296_00058758</name>
</gene>
<evidence type="ECO:0000313" key="2">
    <source>
        <dbReference type="EMBL" id="RRT37761.1"/>
    </source>
</evidence>
<organism evidence="2 3">
    <name type="scientific">Ensete ventricosum</name>
    <name type="common">Abyssinian banana</name>
    <name type="synonym">Musa ensete</name>
    <dbReference type="NCBI Taxonomy" id="4639"/>
    <lineage>
        <taxon>Eukaryota</taxon>
        <taxon>Viridiplantae</taxon>
        <taxon>Streptophyta</taxon>
        <taxon>Embryophyta</taxon>
        <taxon>Tracheophyta</taxon>
        <taxon>Spermatophyta</taxon>
        <taxon>Magnoliopsida</taxon>
        <taxon>Liliopsida</taxon>
        <taxon>Zingiberales</taxon>
        <taxon>Musaceae</taxon>
        <taxon>Ensete</taxon>
    </lineage>
</organism>
<reference evidence="2 3" key="1">
    <citation type="journal article" date="2014" name="Agronomy (Basel)">
        <title>A Draft Genome Sequence for Ensete ventricosum, the Drought-Tolerant Tree Against Hunger.</title>
        <authorList>
            <person name="Harrison J."/>
            <person name="Moore K.A."/>
            <person name="Paszkiewicz K."/>
            <person name="Jones T."/>
            <person name="Grant M."/>
            <person name="Ambacheew D."/>
            <person name="Muzemil S."/>
            <person name="Studholme D.J."/>
        </authorList>
    </citation>
    <scope>NUCLEOTIDE SEQUENCE [LARGE SCALE GENOMIC DNA]</scope>
</reference>
<keyword evidence="1" id="KW-1133">Transmembrane helix</keyword>
<keyword evidence="1" id="KW-0812">Transmembrane</keyword>
<evidence type="ECO:0000313" key="3">
    <source>
        <dbReference type="Proteomes" id="UP000287651"/>
    </source>
</evidence>
<name>A0A426XE56_ENSVE</name>
<dbReference type="Proteomes" id="UP000287651">
    <property type="component" value="Unassembled WGS sequence"/>
</dbReference>